<dbReference type="Pfam" id="PF02991">
    <property type="entry name" value="ATG8"/>
    <property type="match status" value="1"/>
</dbReference>
<dbReference type="Proteomes" id="UP000694425">
    <property type="component" value="Unplaced"/>
</dbReference>
<protein>
    <submittedName>
        <fullName evidence="2">Uncharacterized protein</fullName>
    </submittedName>
</protein>
<organism evidence="2 3">
    <name type="scientific">Neovison vison</name>
    <name type="common">American mink</name>
    <name type="synonym">Mustela vison</name>
    <dbReference type="NCBI Taxonomy" id="452646"/>
    <lineage>
        <taxon>Eukaryota</taxon>
        <taxon>Metazoa</taxon>
        <taxon>Chordata</taxon>
        <taxon>Craniata</taxon>
        <taxon>Vertebrata</taxon>
        <taxon>Euteleostomi</taxon>
        <taxon>Mammalia</taxon>
        <taxon>Eutheria</taxon>
        <taxon>Laurasiatheria</taxon>
        <taxon>Carnivora</taxon>
        <taxon>Caniformia</taxon>
        <taxon>Musteloidea</taxon>
        <taxon>Mustelidae</taxon>
        <taxon>Mustelinae</taxon>
        <taxon>Neogale</taxon>
    </lineage>
</organism>
<keyword evidence="3" id="KW-1185">Reference proteome</keyword>
<sequence>MSEFIRIIRKCLQLSTNHAFSQLVNRCDRSTPMKCESEKEEDRFLCVVYASKETLGMKLM</sequence>
<keyword evidence="1" id="KW-0449">Lipoprotein</keyword>
<dbReference type="Gene3D" id="3.10.20.90">
    <property type="entry name" value="Phosphatidylinositol 3-kinase Catalytic Subunit, Chain A, domain 1"/>
    <property type="match status" value="1"/>
</dbReference>
<evidence type="ECO:0000256" key="1">
    <source>
        <dbReference type="PIRSR" id="PIRSR604241-50"/>
    </source>
</evidence>
<dbReference type="GeneTree" id="ENSGT00950000186028"/>
<feature type="lipid moiety-binding region" description="Phosphatidylserine amidated glycine; alternate" evidence="1">
    <location>
        <position position="56"/>
    </location>
</feature>
<accession>A0A8C7BZ15</accession>
<dbReference type="AlphaFoldDB" id="A0A8C7BZ15"/>
<proteinExistence type="predicted"/>
<dbReference type="Ensembl" id="ENSNVIT00000033558.1">
    <property type="protein sequence ID" value="ENSNVIP00000028966.1"/>
    <property type="gene ID" value="ENSNVIG00000022343.1"/>
</dbReference>
<dbReference type="InterPro" id="IPR004241">
    <property type="entry name" value="Atg8-like"/>
</dbReference>
<reference evidence="2" key="2">
    <citation type="submission" date="2025-09" db="UniProtKB">
        <authorList>
            <consortium name="Ensembl"/>
        </authorList>
    </citation>
    <scope>IDENTIFICATION</scope>
</reference>
<evidence type="ECO:0000313" key="2">
    <source>
        <dbReference type="Ensembl" id="ENSNVIP00000028966.1"/>
    </source>
</evidence>
<evidence type="ECO:0000313" key="3">
    <source>
        <dbReference type="Proteomes" id="UP000694425"/>
    </source>
</evidence>
<name>A0A8C7BZ15_NEOVI</name>
<reference evidence="2" key="1">
    <citation type="submission" date="2025-08" db="UniProtKB">
        <authorList>
            <consortium name="Ensembl"/>
        </authorList>
    </citation>
    <scope>IDENTIFICATION</scope>
</reference>